<evidence type="ECO:0000256" key="1">
    <source>
        <dbReference type="ARBA" id="ARBA00009986"/>
    </source>
</evidence>
<feature type="compositionally biased region" description="Polar residues" evidence="5">
    <location>
        <begin position="1"/>
        <end position="16"/>
    </location>
</feature>
<dbReference type="Proteomes" id="UP000184096">
    <property type="component" value="Chromosome I"/>
</dbReference>
<comment type="similarity">
    <text evidence="1 4">Belongs to the aldehyde dehydrogenase family.</text>
</comment>
<evidence type="ECO:0000256" key="3">
    <source>
        <dbReference type="PROSITE-ProRule" id="PRU10007"/>
    </source>
</evidence>
<dbReference type="InterPro" id="IPR010102">
    <property type="entry name" value="Succ_semiAld_DH"/>
</dbReference>
<evidence type="ECO:0000313" key="7">
    <source>
        <dbReference type="EMBL" id="SHN75373.1"/>
    </source>
</evidence>
<feature type="domain" description="Aldehyde dehydrogenase" evidence="6">
    <location>
        <begin position="42"/>
        <end position="493"/>
    </location>
</feature>
<organism evidence="7 8">
    <name type="scientific">Bradyrhizobium erythrophlei</name>
    <dbReference type="NCBI Taxonomy" id="1437360"/>
    <lineage>
        <taxon>Bacteria</taxon>
        <taxon>Pseudomonadati</taxon>
        <taxon>Pseudomonadota</taxon>
        <taxon>Alphaproteobacteria</taxon>
        <taxon>Hyphomicrobiales</taxon>
        <taxon>Nitrobacteraceae</taxon>
        <taxon>Bradyrhizobium</taxon>
    </lineage>
</organism>
<dbReference type="OrthoDB" id="9812625at2"/>
<evidence type="ECO:0000256" key="4">
    <source>
        <dbReference type="RuleBase" id="RU003345"/>
    </source>
</evidence>
<dbReference type="InterPro" id="IPR029510">
    <property type="entry name" value="Ald_DH_CS_GLU"/>
</dbReference>
<dbReference type="InterPro" id="IPR016160">
    <property type="entry name" value="Ald_DH_CS_CYS"/>
</dbReference>
<evidence type="ECO:0000259" key="6">
    <source>
        <dbReference type="Pfam" id="PF00171"/>
    </source>
</evidence>
<dbReference type="SUPFAM" id="SSF53720">
    <property type="entry name" value="ALDH-like"/>
    <property type="match status" value="1"/>
</dbReference>
<dbReference type="GO" id="GO:0004777">
    <property type="term" value="F:succinate-semialdehyde dehydrogenase (NAD+) activity"/>
    <property type="evidence" value="ECO:0007669"/>
    <property type="project" value="TreeGrafter"/>
</dbReference>
<dbReference type="InterPro" id="IPR016161">
    <property type="entry name" value="Ald_DH/histidinol_DH"/>
</dbReference>
<evidence type="ECO:0000256" key="2">
    <source>
        <dbReference type="ARBA" id="ARBA00023002"/>
    </source>
</evidence>
<dbReference type="Gene3D" id="3.40.605.10">
    <property type="entry name" value="Aldehyde Dehydrogenase, Chain A, domain 1"/>
    <property type="match status" value="1"/>
</dbReference>
<dbReference type="PROSITE" id="PS00687">
    <property type="entry name" value="ALDEHYDE_DEHYDR_GLU"/>
    <property type="match status" value="1"/>
</dbReference>
<evidence type="ECO:0000256" key="5">
    <source>
        <dbReference type="SAM" id="MobiDB-lite"/>
    </source>
</evidence>
<reference evidence="8" key="1">
    <citation type="submission" date="2016-11" db="EMBL/GenBank/DDBJ databases">
        <authorList>
            <person name="Varghese N."/>
            <person name="Submissions S."/>
        </authorList>
    </citation>
    <scope>NUCLEOTIDE SEQUENCE [LARGE SCALE GENOMIC DNA]</scope>
    <source>
        <strain evidence="8">GAS401</strain>
    </source>
</reference>
<dbReference type="EMBL" id="LT670849">
    <property type="protein sequence ID" value="SHN75373.1"/>
    <property type="molecule type" value="Genomic_DNA"/>
</dbReference>
<dbReference type="InterPro" id="IPR016163">
    <property type="entry name" value="Ald_DH_C"/>
</dbReference>
<feature type="region of interest" description="Disordered" evidence="5">
    <location>
        <begin position="1"/>
        <end position="21"/>
    </location>
</feature>
<gene>
    <name evidence="7" type="ORF">SAMN05444170_2942</name>
</gene>
<dbReference type="FunFam" id="3.40.605.10:FF:000005">
    <property type="entry name" value="Succinate-semialdehyde dehydrogenase I"/>
    <property type="match status" value="1"/>
</dbReference>
<keyword evidence="2 4" id="KW-0560">Oxidoreductase</keyword>
<sequence>MTPTAAARASQSSTPNLRDHLKDPSLLREQCYIDGTWVGQPELAVNNPATGAEIAKVAQLGAADATRAVEAAERAFPAWAKLTAKQRSNILRKWFELIIANREDLALILTSEQGKPLSEALGEVDIGGAYVEFFAEEARRVYGETIPTQRGDARLLAIKQPIGVCGAITPWNFPNSMITRKVSPALAAGCTVVLKPANETPLSALALVALAEKAGVPKGVFNVITGDAPPIGLVLCEHPAVRFVGFTGSTEVGKILYKQAAVGVKKLGLELGGNAPFVVFDDADIDAAVEGAIVSKYRNMGQTCVCANRLYAQDKIYDQFVEKLSKKVAAMKIGDGTEQGVVQGPLINMEAIDKVERHIADAVKGGAKVVTGGKRHSLGRTFFEPTVLADVKPDALVSREETFGPLAAVIRFKDEADVIAMCNKSPFGLASYFYARDLGRVWRVAEALESGMVGVNSGLITTEVAPFGGVKESGLGREGSHHGMDEYLEIKYVMMAGV</sequence>
<protein>
    <submittedName>
        <fullName evidence="7">Succinate semialdehyde dehydrogenase</fullName>
    </submittedName>
</protein>
<dbReference type="GO" id="GO:0009450">
    <property type="term" value="P:gamma-aminobutyric acid catabolic process"/>
    <property type="evidence" value="ECO:0007669"/>
    <property type="project" value="InterPro"/>
</dbReference>
<accession>A0A1M7TXL5</accession>
<proteinExistence type="inferred from homology"/>
<feature type="active site" evidence="3">
    <location>
        <position position="270"/>
    </location>
</feature>
<dbReference type="InterPro" id="IPR016162">
    <property type="entry name" value="Ald_DH_N"/>
</dbReference>
<dbReference type="AlphaFoldDB" id="A0A1M7TXL5"/>
<dbReference type="RefSeq" id="WP_072818611.1">
    <property type="nucleotide sequence ID" value="NZ_LT670849.1"/>
</dbReference>
<dbReference type="InterPro" id="IPR050740">
    <property type="entry name" value="Aldehyde_DH_Superfamily"/>
</dbReference>
<keyword evidence="8" id="KW-1185">Reference proteome</keyword>
<dbReference type="CDD" id="cd07103">
    <property type="entry name" value="ALDH_F5_SSADH_GabD"/>
    <property type="match status" value="1"/>
</dbReference>
<dbReference type="PANTHER" id="PTHR43353">
    <property type="entry name" value="SUCCINATE-SEMIALDEHYDE DEHYDROGENASE, MITOCHONDRIAL"/>
    <property type="match status" value="1"/>
</dbReference>
<dbReference type="InterPro" id="IPR015590">
    <property type="entry name" value="Aldehyde_DH_dom"/>
</dbReference>
<dbReference type="FunFam" id="3.40.309.10:FF:000004">
    <property type="entry name" value="Succinate-semialdehyde dehydrogenase I"/>
    <property type="match status" value="1"/>
</dbReference>
<name>A0A1M7TXL5_9BRAD</name>
<dbReference type="PANTHER" id="PTHR43353:SF5">
    <property type="entry name" value="SUCCINATE-SEMIALDEHYDE DEHYDROGENASE, MITOCHONDRIAL"/>
    <property type="match status" value="1"/>
</dbReference>
<evidence type="ECO:0000313" key="8">
    <source>
        <dbReference type="Proteomes" id="UP000184096"/>
    </source>
</evidence>
<dbReference type="NCBIfam" id="TIGR01780">
    <property type="entry name" value="SSADH"/>
    <property type="match status" value="1"/>
</dbReference>
<dbReference type="Pfam" id="PF00171">
    <property type="entry name" value="Aldedh"/>
    <property type="match status" value="1"/>
</dbReference>
<dbReference type="GO" id="GO:0005829">
    <property type="term" value="C:cytosol"/>
    <property type="evidence" value="ECO:0007669"/>
    <property type="project" value="TreeGrafter"/>
</dbReference>
<dbReference type="Gene3D" id="3.40.309.10">
    <property type="entry name" value="Aldehyde Dehydrogenase, Chain A, domain 2"/>
    <property type="match status" value="1"/>
</dbReference>
<dbReference type="PROSITE" id="PS00070">
    <property type="entry name" value="ALDEHYDE_DEHYDR_CYS"/>
    <property type="match status" value="1"/>
</dbReference>